<reference evidence="3" key="1">
    <citation type="submission" date="2014-04" db="EMBL/GenBank/DDBJ databases">
        <title>Evolutionary Origins and Diversification of the Mycorrhizal Mutualists.</title>
        <authorList>
            <consortium name="DOE Joint Genome Institute"/>
            <consortium name="Mycorrhizal Genomics Consortium"/>
            <person name="Kohler A."/>
            <person name="Kuo A."/>
            <person name="Nagy L.G."/>
            <person name="Floudas D."/>
            <person name="Copeland A."/>
            <person name="Barry K.W."/>
            <person name="Cichocki N."/>
            <person name="Veneault-Fourrey C."/>
            <person name="LaButti K."/>
            <person name="Lindquist E.A."/>
            <person name="Lipzen A."/>
            <person name="Lundell T."/>
            <person name="Morin E."/>
            <person name="Murat C."/>
            <person name="Riley R."/>
            <person name="Ohm R."/>
            <person name="Sun H."/>
            <person name="Tunlid A."/>
            <person name="Henrissat B."/>
            <person name="Grigoriev I.V."/>
            <person name="Hibbett D.S."/>
            <person name="Martin F."/>
        </authorList>
    </citation>
    <scope>NUCLEOTIDE SEQUENCE [LARGE SCALE GENOMIC DNA]</scope>
    <source>
        <strain evidence="3">FD-334 SS-4</strain>
    </source>
</reference>
<dbReference type="Proteomes" id="UP000054270">
    <property type="component" value="Unassembled WGS sequence"/>
</dbReference>
<evidence type="ECO:0000256" key="1">
    <source>
        <dbReference type="SAM" id="SignalP"/>
    </source>
</evidence>
<protein>
    <recommendedName>
        <fullName evidence="4">Secreted protein</fullName>
    </recommendedName>
</protein>
<keyword evidence="1" id="KW-0732">Signal</keyword>
<dbReference type="EMBL" id="KN817526">
    <property type="protein sequence ID" value="KJA26962.1"/>
    <property type="molecule type" value="Genomic_DNA"/>
</dbReference>
<name>A0A0D2LH59_HYPSF</name>
<evidence type="ECO:0008006" key="4">
    <source>
        <dbReference type="Google" id="ProtNLM"/>
    </source>
</evidence>
<dbReference type="AlphaFoldDB" id="A0A0D2LH59"/>
<keyword evidence="3" id="KW-1185">Reference proteome</keyword>
<organism evidence="2 3">
    <name type="scientific">Hypholoma sublateritium (strain FD-334 SS-4)</name>
    <dbReference type="NCBI Taxonomy" id="945553"/>
    <lineage>
        <taxon>Eukaryota</taxon>
        <taxon>Fungi</taxon>
        <taxon>Dikarya</taxon>
        <taxon>Basidiomycota</taxon>
        <taxon>Agaricomycotina</taxon>
        <taxon>Agaricomycetes</taxon>
        <taxon>Agaricomycetidae</taxon>
        <taxon>Agaricales</taxon>
        <taxon>Agaricineae</taxon>
        <taxon>Strophariaceae</taxon>
        <taxon>Hypholoma</taxon>
    </lineage>
</organism>
<evidence type="ECO:0000313" key="3">
    <source>
        <dbReference type="Proteomes" id="UP000054270"/>
    </source>
</evidence>
<feature type="signal peptide" evidence="1">
    <location>
        <begin position="1"/>
        <end position="18"/>
    </location>
</feature>
<proteinExistence type="predicted"/>
<accession>A0A0D2LH59</accession>
<evidence type="ECO:0000313" key="2">
    <source>
        <dbReference type="EMBL" id="KJA26962.1"/>
    </source>
</evidence>
<feature type="chain" id="PRO_5002257897" description="Secreted protein" evidence="1">
    <location>
        <begin position="19"/>
        <end position="67"/>
    </location>
</feature>
<sequence>MWHVQVWRRVFCLCSCFALPCLLPTSSLPYPSILIYIISQTPYKATIFYLPPLTLSPPLIAFSLKLA</sequence>
<gene>
    <name evidence="2" type="ORF">HYPSUDRAFT_1039269</name>
</gene>